<keyword evidence="1" id="KW-0547">Nucleotide-binding</keyword>
<accession>A0A9W7AW96</accession>
<comment type="caution">
    <text evidence="2">The sequence shown here is derived from an EMBL/GenBank/DDBJ whole genome shotgun (WGS) entry which is preliminary data.</text>
</comment>
<dbReference type="InterPro" id="IPR011009">
    <property type="entry name" value="Kinase-like_dom_sf"/>
</dbReference>
<reference evidence="3" key="1">
    <citation type="journal article" date="2023" name="Commun. Biol.">
        <title>Genome analysis of Parmales, the sister group of diatoms, reveals the evolutionary specialization of diatoms from phago-mixotrophs to photoautotrophs.</title>
        <authorList>
            <person name="Ban H."/>
            <person name="Sato S."/>
            <person name="Yoshikawa S."/>
            <person name="Yamada K."/>
            <person name="Nakamura Y."/>
            <person name="Ichinomiya M."/>
            <person name="Sato N."/>
            <person name="Blanc-Mathieu R."/>
            <person name="Endo H."/>
            <person name="Kuwata A."/>
            <person name="Ogata H."/>
        </authorList>
    </citation>
    <scope>NUCLEOTIDE SEQUENCE [LARGE SCALE GENOMIC DNA]</scope>
</reference>
<sequence>MQFHNRRKREVVENALEELRYGLLTDHNKDEKTESTRNKESQVTDGYVKSLQQQLFLKDVAVPFSEVTLDEVIGEGTYGVVYKGLWRGGAVAIKMIRPNVSCRAMRGCVGGLTELNKIF</sequence>
<protein>
    <recommendedName>
        <fullName evidence="4">Protein kinase domain-containing protein</fullName>
    </recommendedName>
</protein>
<dbReference type="EMBL" id="BLQM01000259">
    <property type="protein sequence ID" value="GMH78986.1"/>
    <property type="molecule type" value="Genomic_DNA"/>
</dbReference>
<dbReference type="SUPFAM" id="SSF56112">
    <property type="entry name" value="Protein kinase-like (PK-like)"/>
    <property type="match status" value="1"/>
</dbReference>
<feature type="binding site" evidence="1">
    <location>
        <position position="94"/>
    </location>
    <ligand>
        <name>ATP</name>
        <dbReference type="ChEBI" id="CHEBI:30616"/>
    </ligand>
</feature>
<dbReference type="PROSITE" id="PS00107">
    <property type="entry name" value="PROTEIN_KINASE_ATP"/>
    <property type="match status" value="1"/>
</dbReference>
<dbReference type="Proteomes" id="UP001162640">
    <property type="component" value="Unassembled WGS sequence"/>
</dbReference>
<evidence type="ECO:0000313" key="3">
    <source>
        <dbReference type="Proteomes" id="UP001162640"/>
    </source>
</evidence>
<name>A0A9W7AW96_9STRA</name>
<proteinExistence type="predicted"/>
<evidence type="ECO:0000313" key="2">
    <source>
        <dbReference type="EMBL" id="GMH78986.1"/>
    </source>
</evidence>
<evidence type="ECO:0008006" key="4">
    <source>
        <dbReference type="Google" id="ProtNLM"/>
    </source>
</evidence>
<dbReference type="GO" id="GO:0005524">
    <property type="term" value="F:ATP binding"/>
    <property type="evidence" value="ECO:0007669"/>
    <property type="project" value="UniProtKB-UniRule"/>
</dbReference>
<keyword evidence="1" id="KW-0067">ATP-binding</keyword>
<dbReference type="AlphaFoldDB" id="A0A9W7AW96"/>
<dbReference type="Gene3D" id="3.30.200.20">
    <property type="entry name" value="Phosphorylase Kinase, domain 1"/>
    <property type="match status" value="1"/>
</dbReference>
<organism evidence="2 3">
    <name type="scientific">Triparma laevis f. inornata</name>
    <dbReference type="NCBI Taxonomy" id="1714386"/>
    <lineage>
        <taxon>Eukaryota</taxon>
        <taxon>Sar</taxon>
        <taxon>Stramenopiles</taxon>
        <taxon>Ochrophyta</taxon>
        <taxon>Bolidophyceae</taxon>
        <taxon>Parmales</taxon>
        <taxon>Triparmaceae</taxon>
        <taxon>Triparma</taxon>
    </lineage>
</organism>
<evidence type="ECO:0000256" key="1">
    <source>
        <dbReference type="PROSITE-ProRule" id="PRU10141"/>
    </source>
</evidence>
<dbReference type="InterPro" id="IPR017441">
    <property type="entry name" value="Protein_kinase_ATP_BS"/>
</dbReference>
<gene>
    <name evidence="2" type="ORF">TL16_g07998</name>
</gene>